<protein>
    <submittedName>
        <fullName evidence="2">Uncharacterized protein</fullName>
    </submittedName>
</protein>
<feature type="compositionally biased region" description="Pro residues" evidence="1">
    <location>
        <begin position="61"/>
        <end position="72"/>
    </location>
</feature>
<gene>
    <name evidence="2" type="ORF">GUJ93_ZPchr0004g38772</name>
</gene>
<comment type="caution">
    <text evidence="2">The sequence shown here is derived from an EMBL/GenBank/DDBJ whole genome shotgun (WGS) entry which is preliminary data.</text>
</comment>
<organism evidence="2 3">
    <name type="scientific">Zizania palustris</name>
    <name type="common">Northern wild rice</name>
    <dbReference type="NCBI Taxonomy" id="103762"/>
    <lineage>
        <taxon>Eukaryota</taxon>
        <taxon>Viridiplantae</taxon>
        <taxon>Streptophyta</taxon>
        <taxon>Embryophyta</taxon>
        <taxon>Tracheophyta</taxon>
        <taxon>Spermatophyta</taxon>
        <taxon>Magnoliopsida</taxon>
        <taxon>Liliopsida</taxon>
        <taxon>Poales</taxon>
        <taxon>Poaceae</taxon>
        <taxon>BOP clade</taxon>
        <taxon>Oryzoideae</taxon>
        <taxon>Oryzeae</taxon>
        <taxon>Zizaniinae</taxon>
        <taxon>Zizania</taxon>
    </lineage>
</organism>
<feature type="region of interest" description="Disordered" evidence="1">
    <location>
        <begin position="59"/>
        <end position="86"/>
    </location>
</feature>
<dbReference type="AlphaFoldDB" id="A0A8J5T1F8"/>
<proteinExistence type="predicted"/>
<evidence type="ECO:0000256" key="1">
    <source>
        <dbReference type="SAM" id="MobiDB-lite"/>
    </source>
</evidence>
<reference evidence="2" key="2">
    <citation type="submission" date="2021-02" db="EMBL/GenBank/DDBJ databases">
        <authorList>
            <person name="Kimball J.A."/>
            <person name="Haas M.W."/>
            <person name="Macchietto M."/>
            <person name="Kono T."/>
            <person name="Duquette J."/>
            <person name="Shao M."/>
        </authorList>
    </citation>
    <scope>NUCLEOTIDE SEQUENCE</scope>
    <source>
        <tissue evidence="2">Fresh leaf tissue</tissue>
    </source>
</reference>
<feature type="compositionally biased region" description="Basic and acidic residues" evidence="1">
    <location>
        <begin position="1"/>
        <end position="12"/>
    </location>
</feature>
<reference evidence="2" key="1">
    <citation type="journal article" date="2021" name="bioRxiv">
        <title>Whole Genome Assembly and Annotation of Northern Wild Rice, Zizania palustris L., Supports a Whole Genome Duplication in the Zizania Genus.</title>
        <authorList>
            <person name="Haas M."/>
            <person name="Kono T."/>
            <person name="Macchietto M."/>
            <person name="Millas R."/>
            <person name="McGilp L."/>
            <person name="Shao M."/>
            <person name="Duquette J."/>
            <person name="Hirsch C.N."/>
            <person name="Kimball J."/>
        </authorList>
    </citation>
    <scope>NUCLEOTIDE SEQUENCE</scope>
    <source>
        <tissue evidence="2">Fresh leaf tissue</tissue>
    </source>
</reference>
<dbReference type="EMBL" id="JAAALK010000285">
    <property type="protein sequence ID" value="KAG8065856.1"/>
    <property type="molecule type" value="Genomic_DNA"/>
</dbReference>
<evidence type="ECO:0000313" key="2">
    <source>
        <dbReference type="EMBL" id="KAG8065856.1"/>
    </source>
</evidence>
<keyword evidence="3" id="KW-1185">Reference proteome</keyword>
<feature type="region of interest" description="Disordered" evidence="1">
    <location>
        <begin position="1"/>
        <end position="21"/>
    </location>
</feature>
<evidence type="ECO:0000313" key="3">
    <source>
        <dbReference type="Proteomes" id="UP000729402"/>
    </source>
</evidence>
<accession>A0A8J5T1F8</accession>
<dbReference type="Proteomes" id="UP000729402">
    <property type="component" value="Unassembled WGS sequence"/>
</dbReference>
<name>A0A8J5T1F8_ZIZPA</name>
<sequence length="86" mass="9259">MAVSRVETDPHGSRGHAHRLRNPRLLVLPANPWSALAFRRAVRGRANPACGSSLWWVTTPPTAPPRPTPPRLASPRMGALLPSALG</sequence>